<gene>
    <name evidence="1" type="ORF">A4A59_028755</name>
</gene>
<accession>A0ACD5FE53</accession>
<proteinExistence type="predicted"/>
<reference evidence="1" key="1">
    <citation type="submission" date="2024-10" db="EMBL/GenBank/DDBJ databases">
        <title>Strain of Rhizobium-related bacteria isolated fromm roots of Vavilovia formosa.</title>
        <authorList>
            <person name="Kimeklis A."/>
            <person name="Afonin A."/>
        </authorList>
    </citation>
    <scope>NUCLEOTIDE SEQUENCE</scope>
    <source>
        <strain evidence="1">Vaf12</strain>
    </source>
</reference>
<dbReference type="Proteomes" id="UP000076193">
    <property type="component" value="Plasmid unnamed1"/>
</dbReference>
<protein>
    <submittedName>
        <fullName evidence="1">PepSY domain-containing protein</fullName>
    </submittedName>
</protein>
<name>A0ACD5FE53_RHILE</name>
<evidence type="ECO:0000313" key="1">
    <source>
        <dbReference type="EMBL" id="XKQ43555.1"/>
    </source>
</evidence>
<sequence>MDKKTISQAAGASGYPIVKSISIEGSCYKVKALTARGDPADLYFNPATGDVAAAWISVE</sequence>
<geneLocation type="plasmid" evidence="1 2">
    <name>unnamed1</name>
</geneLocation>
<keyword evidence="1" id="KW-0614">Plasmid</keyword>
<dbReference type="EMBL" id="CP171845">
    <property type="protein sequence ID" value="XKQ43555.1"/>
    <property type="molecule type" value="Genomic_DNA"/>
</dbReference>
<evidence type="ECO:0000313" key="2">
    <source>
        <dbReference type="Proteomes" id="UP000076193"/>
    </source>
</evidence>
<organism evidence="1 2">
    <name type="scientific">Rhizobium leguminosarum</name>
    <dbReference type="NCBI Taxonomy" id="384"/>
    <lineage>
        <taxon>Bacteria</taxon>
        <taxon>Pseudomonadati</taxon>
        <taxon>Pseudomonadota</taxon>
        <taxon>Alphaproteobacteria</taxon>
        <taxon>Hyphomicrobiales</taxon>
        <taxon>Rhizobiaceae</taxon>
        <taxon>Rhizobium/Agrobacterium group</taxon>
        <taxon>Rhizobium</taxon>
    </lineage>
</organism>